<dbReference type="Pfam" id="PF02892">
    <property type="entry name" value="zf-BED"/>
    <property type="match status" value="1"/>
</dbReference>
<dbReference type="AlphaFoldDB" id="A0A0F9HHU2"/>
<dbReference type="GO" id="GO:0008270">
    <property type="term" value="F:zinc ion binding"/>
    <property type="evidence" value="ECO:0007669"/>
    <property type="project" value="UniProtKB-KW"/>
</dbReference>
<organism evidence="5">
    <name type="scientific">marine sediment metagenome</name>
    <dbReference type="NCBI Taxonomy" id="412755"/>
    <lineage>
        <taxon>unclassified sequences</taxon>
        <taxon>metagenomes</taxon>
        <taxon>ecological metagenomes</taxon>
    </lineage>
</organism>
<evidence type="ECO:0000259" key="4">
    <source>
        <dbReference type="Pfam" id="PF02892"/>
    </source>
</evidence>
<accession>A0A0F9HHU2</accession>
<evidence type="ECO:0000313" key="5">
    <source>
        <dbReference type="EMBL" id="KKL74727.1"/>
    </source>
</evidence>
<protein>
    <recommendedName>
        <fullName evidence="4">BED-type domain-containing protein</fullName>
    </recommendedName>
</protein>
<proteinExistence type="predicted"/>
<dbReference type="GO" id="GO:0003677">
    <property type="term" value="F:DNA binding"/>
    <property type="evidence" value="ECO:0007669"/>
    <property type="project" value="InterPro"/>
</dbReference>
<keyword evidence="2" id="KW-0863">Zinc-finger</keyword>
<name>A0A0F9HHU2_9ZZZZ</name>
<gene>
    <name evidence="5" type="ORF">LCGC14_2062030</name>
</gene>
<dbReference type="EMBL" id="LAZR01024561">
    <property type="protein sequence ID" value="KKL74727.1"/>
    <property type="molecule type" value="Genomic_DNA"/>
</dbReference>
<feature type="domain" description="BED-type" evidence="4">
    <location>
        <begin position="5"/>
        <end position="30"/>
    </location>
</feature>
<dbReference type="InterPro" id="IPR003656">
    <property type="entry name" value="Znf_BED"/>
</dbReference>
<evidence type="ECO:0000256" key="1">
    <source>
        <dbReference type="ARBA" id="ARBA00022723"/>
    </source>
</evidence>
<reference evidence="5" key="1">
    <citation type="journal article" date="2015" name="Nature">
        <title>Complex archaea that bridge the gap between prokaryotes and eukaryotes.</title>
        <authorList>
            <person name="Spang A."/>
            <person name="Saw J.H."/>
            <person name="Jorgensen S.L."/>
            <person name="Zaremba-Niedzwiedzka K."/>
            <person name="Martijn J."/>
            <person name="Lind A.E."/>
            <person name="van Eijk R."/>
            <person name="Schleper C."/>
            <person name="Guy L."/>
            <person name="Ettema T.J."/>
        </authorList>
    </citation>
    <scope>NUCLEOTIDE SEQUENCE</scope>
</reference>
<keyword evidence="3" id="KW-0862">Zinc</keyword>
<comment type="caution">
    <text evidence="5">The sequence shown here is derived from an EMBL/GenBank/DDBJ whole genome shotgun (WGS) entry which is preliminary data.</text>
</comment>
<evidence type="ECO:0000256" key="2">
    <source>
        <dbReference type="ARBA" id="ARBA00022771"/>
    </source>
</evidence>
<sequence>MSITSKDDMATCMYCGEQISNTTESILKHITVCEKRPELQLIMKINVLEGTGDVLLETIHSVVKALAEIEGMRSKSWEIYHLAKEKWEEVKQLTPEEMLETVQEELEKIENEQKGKEEKTS</sequence>
<keyword evidence="1" id="KW-0479">Metal-binding</keyword>
<evidence type="ECO:0000256" key="3">
    <source>
        <dbReference type="ARBA" id="ARBA00022833"/>
    </source>
</evidence>